<dbReference type="Proteomes" id="UP001408356">
    <property type="component" value="Unassembled WGS sequence"/>
</dbReference>
<evidence type="ECO:0000256" key="2">
    <source>
        <dbReference type="ARBA" id="ARBA00010617"/>
    </source>
</evidence>
<organism evidence="10 11">
    <name type="scientific">Seiridium unicorne</name>
    <dbReference type="NCBI Taxonomy" id="138068"/>
    <lineage>
        <taxon>Eukaryota</taxon>
        <taxon>Fungi</taxon>
        <taxon>Dikarya</taxon>
        <taxon>Ascomycota</taxon>
        <taxon>Pezizomycotina</taxon>
        <taxon>Sordariomycetes</taxon>
        <taxon>Xylariomycetidae</taxon>
        <taxon>Amphisphaeriales</taxon>
        <taxon>Sporocadaceae</taxon>
        <taxon>Seiridium</taxon>
    </lineage>
</organism>
<dbReference type="InterPro" id="IPR017972">
    <property type="entry name" value="Cyt_P450_CS"/>
</dbReference>
<sequence length="490" mass="56136">MMLSLIGTILRGLGLLILVFLGYLGYNLFFHPLRSYPGPWYAKSSILWFVYQSFTGDYPFKVHELHLKYGPIVRIAPNELAYTDPQAWKDIYGHRTGQPENVKDPSQNIDDDQTHPSIVFAGREQHSKLRKLLSNAFSDKAMREQEPVLTSYVDQLVEGLRKQCSEPLDLVQWYNFTTFDIIGHLAFAEPFDCLSNSAYHPWVHMIFSTFKFVTWIRALNRLAPGFSTFLMRMAPKRVLREHAANFQLSREKVLRRKANKPEYVDFLTNLLSAEESGKLTERDIVNNGPTLVVAGSETTATVLSGATFFILKDQSVYRKLKEEVQSSFQSVEEITLNKMGELQYLHAVLDEALRLYPPGANNHPRLTPPQGATICGRFVPGNCMVGINQYAMFRSPLNFADADAFIPERSIDRAGKWITDKRDALQPFSFGPRNCIGRNLAFSEMRLIMCRLLFSFDLELAPGQEDWLNQKVYTSWEKKPLMVKLRPIQE</sequence>
<comment type="similarity">
    <text evidence="2 8">Belongs to the cytochrome P450 family.</text>
</comment>
<dbReference type="InterPro" id="IPR050121">
    <property type="entry name" value="Cytochrome_P450_monoxygenase"/>
</dbReference>
<keyword evidence="9" id="KW-1133">Transmembrane helix</keyword>
<proteinExistence type="inferred from homology"/>
<evidence type="ECO:0000256" key="1">
    <source>
        <dbReference type="ARBA" id="ARBA00001971"/>
    </source>
</evidence>
<keyword evidence="11" id="KW-1185">Reference proteome</keyword>
<evidence type="ECO:0000313" key="11">
    <source>
        <dbReference type="Proteomes" id="UP001408356"/>
    </source>
</evidence>
<keyword evidence="3 8" id="KW-0349">Heme</keyword>
<dbReference type="PRINTS" id="PR00463">
    <property type="entry name" value="EP450I"/>
</dbReference>
<dbReference type="PRINTS" id="PR00385">
    <property type="entry name" value="P450"/>
</dbReference>
<evidence type="ECO:0000256" key="7">
    <source>
        <dbReference type="ARBA" id="ARBA00023033"/>
    </source>
</evidence>
<keyword evidence="4 8" id="KW-0479">Metal-binding</keyword>
<evidence type="ECO:0000256" key="6">
    <source>
        <dbReference type="ARBA" id="ARBA00023004"/>
    </source>
</evidence>
<keyword evidence="7 8" id="KW-0503">Monooxygenase</keyword>
<evidence type="ECO:0000256" key="3">
    <source>
        <dbReference type="ARBA" id="ARBA00022617"/>
    </source>
</evidence>
<comment type="caution">
    <text evidence="10">The sequence shown here is derived from an EMBL/GenBank/DDBJ whole genome shotgun (WGS) entry which is preliminary data.</text>
</comment>
<evidence type="ECO:0000313" key="10">
    <source>
        <dbReference type="EMBL" id="KAK9414606.1"/>
    </source>
</evidence>
<dbReference type="PROSITE" id="PS00086">
    <property type="entry name" value="CYTOCHROME_P450"/>
    <property type="match status" value="1"/>
</dbReference>
<name>A0ABR2UJH0_9PEZI</name>
<protein>
    <submittedName>
        <fullName evidence="10">Isotrichodermin C-15 hydroxylase</fullName>
    </submittedName>
</protein>
<keyword evidence="9" id="KW-0472">Membrane</keyword>
<feature type="transmembrane region" description="Helical" evidence="9">
    <location>
        <begin position="12"/>
        <end position="29"/>
    </location>
</feature>
<dbReference type="InterPro" id="IPR002401">
    <property type="entry name" value="Cyt_P450_E_grp-I"/>
</dbReference>
<dbReference type="CDD" id="cd11058">
    <property type="entry name" value="CYP60B-like"/>
    <property type="match status" value="1"/>
</dbReference>
<keyword evidence="6 8" id="KW-0408">Iron</keyword>
<keyword evidence="9" id="KW-0812">Transmembrane</keyword>
<dbReference type="SUPFAM" id="SSF48264">
    <property type="entry name" value="Cytochrome P450"/>
    <property type="match status" value="1"/>
</dbReference>
<dbReference type="PANTHER" id="PTHR24305:SF230">
    <property type="entry name" value="P450, PUTATIVE (EUROFUNG)-RELATED"/>
    <property type="match status" value="1"/>
</dbReference>
<dbReference type="EMBL" id="JARVKF010000424">
    <property type="protein sequence ID" value="KAK9414606.1"/>
    <property type="molecule type" value="Genomic_DNA"/>
</dbReference>
<dbReference type="PANTHER" id="PTHR24305">
    <property type="entry name" value="CYTOCHROME P450"/>
    <property type="match status" value="1"/>
</dbReference>
<accession>A0ABR2UJH0</accession>
<keyword evidence="5 8" id="KW-0560">Oxidoreductase</keyword>
<dbReference type="Gene3D" id="1.10.630.10">
    <property type="entry name" value="Cytochrome P450"/>
    <property type="match status" value="1"/>
</dbReference>
<comment type="cofactor">
    <cofactor evidence="1">
        <name>heme</name>
        <dbReference type="ChEBI" id="CHEBI:30413"/>
    </cofactor>
</comment>
<evidence type="ECO:0000256" key="5">
    <source>
        <dbReference type="ARBA" id="ARBA00023002"/>
    </source>
</evidence>
<evidence type="ECO:0000256" key="8">
    <source>
        <dbReference type="RuleBase" id="RU000461"/>
    </source>
</evidence>
<evidence type="ECO:0000256" key="4">
    <source>
        <dbReference type="ARBA" id="ARBA00022723"/>
    </source>
</evidence>
<evidence type="ECO:0000256" key="9">
    <source>
        <dbReference type="SAM" id="Phobius"/>
    </source>
</evidence>
<dbReference type="InterPro" id="IPR001128">
    <property type="entry name" value="Cyt_P450"/>
</dbReference>
<reference evidence="10 11" key="1">
    <citation type="journal article" date="2024" name="J. Plant Pathol.">
        <title>Sequence and assembly of the genome of Seiridium unicorne, isolate CBS 538.82, causal agent of cypress canker disease.</title>
        <authorList>
            <person name="Scali E."/>
            <person name="Rocca G.D."/>
            <person name="Danti R."/>
            <person name="Garbelotto M."/>
            <person name="Barberini S."/>
            <person name="Baroncelli R."/>
            <person name="Emiliani G."/>
        </authorList>
    </citation>
    <scope>NUCLEOTIDE SEQUENCE [LARGE SCALE GENOMIC DNA]</scope>
    <source>
        <strain evidence="10 11">BM-138-508</strain>
    </source>
</reference>
<gene>
    <name evidence="10" type="ORF">SUNI508_11044</name>
</gene>
<dbReference type="InterPro" id="IPR036396">
    <property type="entry name" value="Cyt_P450_sf"/>
</dbReference>
<dbReference type="Pfam" id="PF00067">
    <property type="entry name" value="p450"/>
    <property type="match status" value="1"/>
</dbReference>